<dbReference type="Proteomes" id="UP001295684">
    <property type="component" value="Unassembled WGS sequence"/>
</dbReference>
<dbReference type="AlphaFoldDB" id="A0AAD1XK22"/>
<sequence length="732" mass="85699">MFDSIFRCCSSRQEIKGSGLDESRIITLPEKNNFTKEFQETEKLIRFKDANNKPIKLFRLIERIENVSHQERISEIRLKEILQDLSKTRTDSGEVIPTSTSNLLRFLKEKYFLKKKETHKKGNILNSQKVILFFILISRDTDIKKIKTLINQIINEYEDDDNDLSDESDHPTPKGEYMFHCKDENMRNVLATYFSGAILPFIEYHQIDIGEDPEFGKFKAFATNNCKIFYDFTRFMLRNYIFNETSRTSMILKKERISKKEFITILEEAKDFIFQSKMVVKKFREFVNGHKKRALKKVAPEDLVEEKLDSGLKPQNFRQLLKRKPLEEEKQARLDQVLSKNKDRENKTPVSNNQNLMTTSILKGIKNIRVSEHPFPEDSYESFISDNEEHLGQIEKYEEEKRMYDEGGKSIVLHNDTSNVEGKSDLSSDDQVDKDYFKNRYGDRLLKIFDLYFERMMEDGEYICRPKTCKLPFLKSTLNDSYDLEEGNGEKKPRFSHSYRYASNRGSQDCSQEFADADGFLKECVEKVKITDIGKFFKDTEYPIGLINAYLRLLDVYSELKIDRLEYMKSDKFFRIKVFETDLFDEFNHETKTGNISNAIDEELQDLNEHKILIIPIHRNDQFFIFVVDISGDEEVDVQLNYIESAIETNDDDEMSEISGIIINLIERAFTTIGVEFDKDKIAGSINPCPSLSHMIQEVEVKITECQSNIALSEYEIKHKIIDRILAIKGIE</sequence>
<keyword evidence="2" id="KW-1185">Reference proteome</keyword>
<organism evidence="1 2">
    <name type="scientific">Euplotes crassus</name>
    <dbReference type="NCBI Taxonomy" id="5936"/>
    <lineage>
        <taxon>Eukaryota</taxon>
        <taxon>Sar</taxon>
        <taxon>Alveolata</taxon>
        <taxon>Ciliophora</taxon>
        <taxon>Intramacronucleata</taxon>
        <taxon>Spirotrichea</taxon>
        <taxon>Hypotrichia</taxon>
        <taxon>Euplotida</taxon>
        <taxon>Euplotidae</taxon>
        <taxon>Moneuplotes</taxon>
    </lineage>
</organism>
<name>A0AAD1XK22_EUPCR</name>
<gene>
    <name evidence="1" type="ORF">ECRASSUSDP1_LOCUS15479</name>
</gene>
<reference evidence="1" key="1">
    <citation type="submission" date="2023-07" db="EMBL/GenBank/DDBJ databases">
        <authorList>
            <consortium name="AG Swart"/>
            <person name="Singh M."/>
            <person name="Singh A."/>
            <person name="Seah K."/>
            <person name="Emmerich C."/>
        </authorList>
    </citation>
    <scope>NUCLEOTIDE SEQUENCE</scope>
    <source>
        <strain evidence="1">DP1</strain>
    </source>
</reference>
<proteinExistence type="predicted"/>
<accession>A0AAD1XK22</accession>
<dbReference type="EMBL" id="CAMPGE010015511">
    <property type="protein sequence ID" value="CAI2374127.1"/>
    <property type="molecule type" value="Genomic_DNA"/>
</dbReference>
<protein>
    <submittedName>
        <fullName evidence="1">Uncharacterized protein</fullName>
    </submittedName>
</protein>
<evidence type="ECO:0000313" key="1">
    <source>
        <dbReference type="EMBL" id="CAI2374127.1"/>
    </source>
</evidence>
<comment type="caution">
    <text evidence="1">The sequence shown here is derived from an EMBL/GenBank/DDBJ whole genome shotgun (WGS) entry which is preliminary data.</text>
</comment>
<evidence type="ECO:0000313" key="2">
    <source>
        <dbReference type="Proteomes" id="UP001295684"/>
    </source>
</evidence>